<accession>A0A1I2HXE8</accession>
<proteinExistence type="predicted"/>
<dbReference type="Proteomes" id="UP000198598">
    <property type="component" value="Unassembled WGS sequence"/>
</dbReference>
<dbReference type="EMBL" id="FOLQ01000049">
    <property type="protein sequence ID" value="SFF33306.1"/>
    <property type="molecule type" value="Genomic_DNA"/>
</dbReference>
<name>A0A1I2HXE8_9BACT</name>
<organism evidence="2 3">
    <name type="scientific">Spirosoma endophyticum</name>
    <dbReference type="NCBI Taxonomy" id="662367"/>
    <lineage>
        <taxon>Bacteria</taxon>
        <taxon>Pseudomonadati</taxon>
        <taxon>Bacteroidota</taxon>
        <taxon>Cytophagia</taxon>
        <taxon>Cytophagales</taxon>
        <taxon>Cytophagaceae</taxon>
        <taxon>Spirosoma</taxon>
    </lineage>
</organism>
<keyword evidence="3" id="KW-1185">Reference proteome</keyword>
<keyword evidence="1" id="KW-1133">Transmembrane helix</keyword>
<evidence type="ECO:0000313" key="2">
    <source>
        <dbReference type="EMBL" id="SFF33306.1"/>
    </source>
</evidence>
<keyword evidence="1" id="KW-0812">Transmembrane</keyword>
<feature type="transmembrane region" description="Helical" evidence="1">
    <location>
        <begin position="57"/>
        <end position="75"/>
    </location>
</feature>
<dbReference type="AlphaFoldDB" id="A0A1I2HXE8"/>
<evidence type="ECO:0000313" key="3">
    <source>
        <dbReference type="Proteomes" id="UP000198598"/>
    </source>
</evidence>
<keyword evidence="1" id="KW-0472">Membrane</keyword>
<gene>
    <name evidence="2" type="ORF">SAMN05216167_1495</name>
</gene>
<dbReference type="STRING" id="662367.SAMN05216167_1495"/>
<evidence type="ECO:0000256" key="1">
    <source>
        <dbReference type="SAM" id="Phobius"/>
    </source>
</evidence>
<protein>
    <submittedName>
        <fullName evidence="2">Uncharacterized protein</fullName>
    </submittedName>
</protein>
<sequence>MTIKQVVAIILILNFPLKAFFHYQYIREVGLVRASSLSDYLYMLPIVNGPSNRYKSITNGIVVFQLITILGLLLINRDLIFTLIKDWKNVP</sequence>
<reference evidence="2 3" key="1">
    <citation type="submission" date="2016-10" db="EMBL/GenBank/DDBJ databases">
        <authorList>
            <person name="de Groot N.N."/>
        </authorList>
    </citation>
    <scope>NUCLEOTIDE SEQUENCE [LARGE SCALE GENOMIC DNA]</scope>
    <source>
        <strain evidence="2 3">DSM 26130</strain>
    </source>
</reference>
<feature type="transmembrane region" description="Helical" evidence="1">
    <location>
        <begin position="7"/>
        <end position="26"/>
    </location>
</feature>